<accession>A0A7W8UAQ5</accession>
<dbReference type="SUPFAM" id="SSF50331">
    <property type="entry name" value="MOP-like"/>
    <property type="match status" value="1"/>
</dbReference>
<dbReference type="GO" id="GO:0005524">
    <property type="term" value="F:ATP binding"/>
    <property type="evidence" value="ECO:0007669"/>
    <property type="project" value="UniProtKB-KW"/>
</dbReference>
<dbReference type="PANTHER" id="PTHR43875:SF1">
    <property type="entry name" value="OSMOPROTECTIVE COMPOUNDS UPTAKE ATP-BINDING PROTEIN GGTA"/>
    <property type="match status" value="1"/>
</dbReference>
<feature type="domain" description="MalK-like OB fold" evidence="4">
    <location>
        <begin position="29"/>
        <end position="83"/>
    </location>
</feature>
<proteinExistence type="inferred from homology"/>
<evidence type="ECO:0000256" key="2">
    <source>
        <dbReference type="ARBA" id="ARBA00005417"/>
    </source>
</evidence>
<dbReference type="GO" id="GO:0016887">
    <property type="term" value="F:ATP hydrolysis activity"/>
    <property type="evidence" value="ECO:0007669"/>
    <property type="project" value="InterPro"/>
</dbReference>
<protein>
    <submittedName>
        <fullName evidence="5">Multiple sugar transport system ATP-binding protein</fullName>
    </submittedName>
</protein>
<evidence type="ECO:0000256" key="1">
    <source>
        <dbReference type="ARBA" id="ARBA00004417"/>
    </source>
</evidence>
<dbReference type="EMBL" id="JACHBK010000005">
    <property type="protein sequence ID" value="MBB5535858.1"/>
    <property type="molecule type" value="Genomic_DNA"/>
</dbReference>
<dbReference type="InterPro" id="IPR008995">
    <property type="entry name" value="Mo/tungstate-bd_C_term_dom"/>
</dbReference>
<organism evidence="5 6">
    <name type="scientific">Rhizobium giardinii</name>
    <dbReference type="NCBI Taxonomy" id="56731"/>
    <lineage>
        <taxon>Bacteria</taxon>
        <taxon>Pseudomonadati</taxon>
        <taxon>Pseudomonadota</taxon>
        <taxon>Alphaproteobacteria</taxon>
        <taxon>Hyphomicrobiales</taxon>
        <taxon>Rhizobiaceae</taxon>
        <taxon>Rhizobium/Agrobacterium group</taxon>
        <taxon>Rhizobium</taxon>
    </lineage>
</organism>
<evidence type="ECO:0000259" key="4">
    <source>
        <dbReference type="Pfam" id="PF17912"/>
    </source>
</evidence>
<dbReference type="Pfam" id="PF17912">
    <property type="entry name" value="OB_MalK"/>
    <property type="match status" value="1"/>
</dbReference>
<dbReference type="Gene3D" id="2.40.50.100">
    <property type="match status" value="1"/>
</dbReference>
<evidence type="ECO:0000256" key="3">
    <source>
        <dbReference type="ARBA" id="ARBA00022519"/>
    </source>
</evidence>
<dbReference type="Proteomes" id="UP000585507">
    <property type="component" value="Unassembled WGS sequence"/>
</dbReference>
<keyword evidence="5" id="KW-0067">ATP-binding</keyword>
<name>A0A7W8UAQ5_9HYPH</name>
<comment type="subcellular location">
    <subcellularLocation>
        <location evidence="1">Cell inner membrane</location>
        <topology evidence="1">Peripheral membrane protein</topology>
    </subcellularLocation>
</comment>
<dbReference type="PANTHER" id="PTHR43875">
    <property type="entry name" value="MALTODEXTRIN IMPORT ATP-BINDING PROTEIN MSMX"/>
    <property type="match status" value="1"/>
</dbReference>
<dbReference type="InterPro" id="IPR040582">
    <property type="entry name" value="OB_MalK-like"/>
</dbReference>
<keyword evidence="3" id="KW-0997">Cell inner membrane</keyword>
<evidence type="ECO:0000313" key="6">
    <source>
        <dbReference type="Proteomes" id="UP000585507"/>
    </source>
</evidence>
<comment type="similarity">
    <text evidence="2">Belongs to the ABC transporter superfamily.</text>
</comment>
<evidence type="ECO:0000313" key="5">
    <source>
        <dbReference type="EMBL" id="MBB5535858.1"/>
    </source>
</evidence>
<keyword evidence="3" id="KW-1003">Cell membrane</keyword>
<keyword evidence="5" id="KW-0547">Nucleotide-binding</keyword>
<dbReference type="InterPro" id="IPR047641">
    <property type="entry name" value="ABC_transpr_MalK/UgpC-like"/>
</dbReference>
<gene>
    <name evidence="5" type="ORF">GGD55_002562</name>
</gene>
<dbReference type="AlphaFoldDB" id="A0A7W8UAQ5"/>
<sequence length="90" mass="9878">MNHGRIEQAADPITLYESPKNLFVAAFIGAPSMNFVEGRLEKCDEGLLFRAEGGVEIGVSQEYRGRLAKAVDLTVVLGIRPEHTMNTDTD</sequence>
<dbReference type="GO" id="GO:0055052">
    <property type="term" value="C:ATP-binding cassette (ABC) transporter complex, substrate-binding subunit-containing"/>
    <property type="evidence" value="ECO:0007669"/>
    <property type="project" value="TreeGrafter"/>
</dbReference>
<comment type="caution">
    <text evidence="5">The sequence shown here is derived from an EMBL/GenBank/DDBJ whole genome shotgun (WGS) entry which is preliminary data.</text>
</comment>
<keyword evidence="5" id="KW-0762">Sugar transport</keyword>
<keyword evidence="3" id="KW-0472">Membrane</keyword>
<keyword evidence="5" id="KW-0813">Transport</keyword>
<reference evidence="5 6" key="1">
    <citation type="submission" date="2020-08" db="EMBL/GenBank/DDBJ databases">
        <title>Genomic Encyclopedia of Type Strains, Phase IV (KMG-V): Genome sequencing to study the core and pangenomes of soil and plant-associated prokaryotes.</title>
        <authorList>
            <person name="Whitman W."/>
        </authorList>
    </citation>
    <scope>NUCLEOTIDE SEQUENCE [LARGE SCALE GENOMIC DNA]</scope>
    <source>
        <strain evidence="5 6">SEMIA 4084</strain>
    </source>
</reference>
<keyword evidence="6" id="KW-1185">Reference proteome</keyword>